<accession>A0AC60QYE1</accession>
<protein>
    <submittedName>
        <fullName evidence="1">Uncharacterized protein</fullName>
    </submittedName>
</protein>
<organism evidence="1 2">
    <name type="scientific">Ixodes persulcatus</name>
    <name type="common">Taiga tick</name>
    <dbReference type="NCBI Taxonomy" id="34615"/>
    <lineage>
        <taxon>Eukaryota</taxon>
        <taxon>Metazoa</taxon>
        <taxon>Ecdysozoa</taxon>
        <taxon>Arthropoda</taxon>
        <taxon>Chelicerata</taxon>
        <taxon>Arachnida</taxon>
        <taxon>Acari</taxon>
        <taxon>Parasitiformes</taxon>
        <taxon>Ixodida</taxon>
        <taxon>Ixodoidea</taxon>
        <taxon>Ixodidae</taxon>
        <taxon>Ixodinae</taxon>
        <taxon>Ixodes</taxon>
    </lineage>
</organism>
<dbReference type="EMBL" id="JABSTQ010002817">
    <property type="protein sequence ID" value="KAG0443848.1"/>
    <property type="molecule type" value="Genomic_DNA"/>
</dbReference>
<evidence type="ECO:0000313" key="1">
    <source>
        <dbReference type="EMBL" id="KAG0443848.1"/>
    </source>
</evidence>
<name>A0AC60QYE1_IXOPE</name>
<proteinExistence type="predicted"/>
<evidence type="ECO:0000313" key="2">
    <source>
        <dbReference type="Proteomes" id="UP000805193"/>
    </source>
</evidence>
<reference evidence="1 2" key="1">
    <citation type="journal article" date="2020" name="Cell">
        <title>Large-Scale Comparative Analyses of Tick Genomes Elucidate Their Genetic Diversity and Vector Capacities.</title>
        <authorList>
            <consortium name="Tick Genome and Microbiome Consortium (TIGMIC)"/>
            <person name="Jia N."/>
            <person name="Wang J."/>
            <person name="Shi W."/>
            <person name="Du L."/>
            <person name="Sun Y."/>
            <person name="Zhan W."/>
            <person name="Jiang J.F."/>
            <person name="Wang Q."/>
            <person name="Zhang B."/>
            <person name="Ji P."/>
            <person name="Bell-Sakyi L."/>
            <person name="Cui X.M."/>
            <person name="Yuan T.T."/>
            <person name="Jiang B.G."/>
            <person name="Yang W.F."/>
            <person name="Lam T.T."/>
            <person name="Chang Q.C."/>
            <person name="Ding S.J."/>
            <person name="Wang X.J."/>
            <person name="Zhu J.G."/>
            <person name="Ruan X.D."/>
            <person name="Zhao L."/>
            <person name="Wei J.T."/>
            <person name="Ye R.Z."/>
            <person name="Que T.C."/>
            <person name="Du C.H."/>
            <person name="Zhou Y.H."/>
            <person name="Cheng J.X."/>
            <person name="Dai P.F."/>
            <person name="Guo W.B."/>
            <person name="Han X.H."/>
            <person name="Huang E.J."/>
            <person name="Li L.F."/>
            <person name="Wei W."/>
            <person name="Gao Y.C."/>
            <person name="Liu J.Z."/>
            <person name="Shao H.Z."/>
            <person name="Wang X."/>
            <person name="Wang C.C."/>
            <person name="Yang T.C."/>
            <person name="Huo Q.B."/>
            <person name="Li W."/>
            <person name="Chen H.Y."/>
            <person name="Chen S.E."/>
            <person name="Zhou L.G."/>
            <person name="Ni X.B."/>
            <person name="Tian J.H."/>
            <person name="Sheng Y."/>
            <person name="Liu T."/>
            <person name="Pan Y.S."/>
            <person name="Xia L.Y."/>
            <person name="Li J."/>
            <person name="Zhao F."/>
            <person name="Cao W.C."/>
        </authorList>
    </citation>
    <scope>NUCLEOTIDE SEQUENCE [LARGE SCALE GENOMIC DNA]</scope>
    <source>
        <strain evidence="1">Iper-2018</strain>
    </source>
</reference>
<sequence>MEGDQEQTFSSVEEELRYYKDLAEKYKAKRSSGTTRWSSRTQLKQYETSDRELRSLLGRVQSENDSLQERLSQVQAESTRQVSDLQNQLADVTASREEMHRYIRELDAVHRRSGASQEAIERNAFLENELDEKEALGFMVQRLKDETRDLKQELMIQQSVHKEEQTPFPDNGTSGLAKFEAAYKARKEAQAAAAAGVAGANAVPCTPGRRRRGPVSAGTIVAVSAAVVTIFKLNWCLADIGAYSFISESDVLTTSERKLSLLDFDAGTTDDPEPTDAPVEKPLDGSSINRRKFLMTLRDRFRQRLRLLGRHVARQNQTDGSALHREQIAAHIRELLIAAPFDLAEGLAHGVLLVGTLGSHAAPQPGCQPTVSVVEGPTTEATEPNKLVFVVYFGVPLHSTRLSSLCYDEILVPKRAALTHRGTAMFPRIPTEPVT</sequence>
<dbReference type="Proteomes" id="UP000805193">
    <property type="component" value="Unassembled WGS sequence"/>
</dbReference>
<comment type="caution">
    <text evidence="1">The sequence shown here is derived from an EMBL/GenBank/DDBJ whole genome shotgun (WGS) entry which is preliminary data.</text>
</comment>
<keyword evidence="2" id="KW-1185">Reference proteome</keyword>
<gene>
    <name evidence="1" type="ORF">HPB47_014461</name>
</gene>